<dbReference type="OrthoDB" id="40953at2759"/>
<dbReference type="Proteomes" id="UP000515135">
    <property type="component" value="Unplaced"/>
</dbReference>
<dbReference type="InterPro" id="IPR013320">
    <property type="entry name" value="ConA-like_dom_sf"/>
</dbReference>
<dbReference type="Pfam" id="PF00622">
    <property type="entry name" value="SPRY"/>
    <property type="match status" value="1"/>
</dbReference>
<keyword evidence="3" id="KW-1185">Reference proteome</keyword>
<reference evidence="4" key="1">
    <citation type="submission" date="2025-08" db="UniProtKB">
        <authorList>
            <consortium name="RefSeq"/>
        </authorList>
    </citation>
    <scope>IDENTIFICATION</scope>
    <source>
        <tissue evidence="4">Gonad</tissue>
    </source>
</reference>
<dbReference type="RefSeq" id="XP_019616254.1">
    <property type="nucleotide sequence ID" value="XM_019760695.1"/>
</dbReference>
<sequence>MAACFCCFRCCWSSAGGFNHVPLKELPTVQLDTSHMGTDVVIVKSCRRICGTGAALANAPIVQNKAYFEIKVQSTGIWGVGLATRKSNLNSVPLGMDKDSWVLRSDGTVFHDGEMIHKLTNYVEEGDVIGVTYDHIEMNFYRNGTQLPCTVTGIRGTVFPVFYVDESAILDTQFSQFYHTAPEGFEGIMFEQSLL</sequence>
<dbReference type="AlphaFoldDB" id="A0A6P4Y0X6"/>
<dbReference type="GeneID" id="109463823"/>
<dbReference type="PROSITE" id="PS50188">
    <property type="entry name" value="B302_SPRY"/>
    <property type="match status" value="1"/>
</dbReference>
<name>A0A6P4Y0X6_BRABE</name>
<dbReference type="InterPro" id="IPR043136">
    <property type="entry name" value="B30.2/SPRY_sf"/>
</dbReference>
<organism evidence="3 4">
    <name type="scientific">Branchiostoma belcheri</name>
    <name type="common">Amphioxus</name>
    <dbReference type="NCBI Taxonomy" id="7741"/>
    <lineage>
        <taxon>Eukaryota</taxon>
        <taxon>Metazoa</taxon>
        <taxon>Chordata</taxon>
        <taxon>Cephalochordata</taxon>
        <taxon>Leptocardii</taxon>
        <taxon>Amphioxiformes</taxon>
        <taxon>Branchiostomatidae</taxon>
        <taxon>Branchiostoma</taxon>
    </lineage>
</organism>
<dbReference type="CDD" id="cd12880">
    <property type="entry name" value="SPRYD7"/>
    <property type="match status" value="1"/>
</dbReference>
<dbReference type="InterPro" id="IPR003877">
    <property type="entry name" value="SPRY_dom"/>
</dbReference>
<dbReference type="PANTHER" id="PTHR20951">
    <property type="entry name" value="C13ORF1 PROTEIN-RELATED"/>
    <property type="match status" value="1"/>
</dbReference>
<feature type="domain" description="B30.2/SPRY" evidence="2">
    <location>
        <begin position="1"/>
        <end position="183"/>
    </location>
</feature>
<dbReference type="InterPro" id="IPR001870">
    <property type="entry name" value="B30.2/SPRY"/>
</dbReference>
<evidence type="ECO:0000256" key="1">
    <source>
        <dbReference type="ARBA" id="ARBA00021772"/>
    </source>
</evidence>
<dbReference type="SUPFAM" id="SSF49899">
    <property type="entry name" value="Concanavalin A-like lectins/glucanases"/>
    <property type="match status" value="1"/>
</dbReference>
<evidence type="ECO:0000259" key="2">
    <source>
        <dbReference type="PROSITE" id="PS50188"/>
    </source>
</evidence>
<dbReference type="SMART" id="SM00449">
    <property type="entry name" value="SPRY"/>
    <property type="match status" value="1"/>
</dbReference>
<evidence type="ECO:0000313" key="3">
    <source>
        <dbReference type="Proteomes" id="UP000515135"/>
    </source>
</evidence>
<gene>
    <name evidence="4" type="primary">LOC109463823</name>
</gene>
<evidence type="ECO:0000313" key="4">
    <source>
        <dbReference type="RefSeq" id="XP_019616254.1"/>
    </source>
</evidence>
<accession>A0A6P4Y0X6</accession>
<protein>
    <recommendedName>
        <fullName evidence="1">SPRY domain-containing protein 7</fullName>
    </recommendedName>
</protein>
<dbReference type="Gene3D" id="2.60.120.920">
    <property type="match status" value="1"/>
</dbReference>
<proteinExistence type="predicted"/>
<dbReference type="PANTHER" id="PTHR20951:SF2">
    <property type="entry name" value="SPRY DOMAIN-CONTAINING PROTEIN 7"/>
    <property type="match status" value="1"/>
</dbReference>
<dbReference type="InterPro" id="IPR035766">
    <property type="entry name" value="SPRYD7"/>
</dbReference>
<dbReference type="KEGG" id="bbel:109463823"/>